<dbReference type="Pfam" id="PF01381">
    <property type="entry name" value="HTH_3"/>
    <property type="match status" value="1"/>
</dbReference>
<keyword evidence="1" id="KW-0238">DNA-binding</keyword>
<evidence type="ECO:0000313" key="4">
    <source>
        <dbReference type="Proteomes" id="UP000676325"/>
    </source>
</evidence>
<dbReference type="SUPFAM" id="SSF51182">
    <property type="entry name" value="RmlC-like cupins"/>
    <property type="match status" value="1"/>
</dbReference>
<dbReference type="EMBL" id="JAGSOH010000030">
    <property type="protein sequence ID" value="MBR7827208.1"/>
    <property type="molecule type" value="Genomic_DNA"/>
</dbReference>
<keyword evidence="4" id="KW-1185">Reference proteome</keyword>
<feature type="domain" description="HTH cro/C1-type" evidence="2">
    <location>
        <begin position="47"/>
        <end position="101"/>
    </location>
</feature>
<evidence type="ECO:0000313" key="3">
    <source>
        <dbReference type="EMBL" id="MBR7827208.1"/>
    </source>
</evidence>
<dbReference type="InterPro" id="IPR001387">
    <property type="entry name" value="Cro/C1-type_HTH"/>
</dbReference>
<comment type="caution">
    <text evidence="3">The sequence shown here is derived from an EMBL/GenBank/DDBJ whole genome shotgun (WGS) entry which is preliminary data.</text>
</comment>
<dbReference type="InterPro" id="IPR014710">
    <property type="entry name" value="RmlC-like_jellyroll"/>
</dbReference>
<dbReference type="GO" id="GO:0003700">
    <property type="term" value="F:DNA-binding transcription factor activity"/>
    <property type="evidence" value="ECO:0007669"/>
    <property type="project" value="TreeGrafter"/>
</dbReference>
<name>A0A941EB34_9ACTN</name>
<dbReference type="InterPro" id="IPR010982">
    <property type="entry name" value="Lambda_DNA-bd_dom_sf"/>
</dbReference>
<dbReference type="InterPro" id="IPR013096">
    <property type="entry name" value="Cupin_2"/>
</dbReference>
<dbReference type="Gene3D" id="2.60.120.10">
    <property type="entry name" value="Jelly Rolls"/>
    <property type="match status" value="1"/>
</dbReference>
<evidence type="ECO:0000259" key="2">
    <source>
        <dbReference type="PROSITE" id="PS50943"/>
    </source>
</evidence>
<dbReference type="InterPro" id="IPR050807">
    <property type="entry name" value="TransReg_Diox_bact_type"/>
</dbReference>
<dbReference type="PROSITE" id="PS50943">
    <property type="entry name" value="HTH_CROC1"/>
    <property type="match status" value="1"/>
</dbReference>
<organism evidence="3 4">
    <name type="scientific">Actinospica acidithermotolerans</name>
    <dbReference type="NCBI Taxonomy" id="2828514"/>
    <lineage>
        <taxon>Bacteria</taxon>
        <taxon>Bacillati</taxon>
        <taxon>Actinomycetota</taxon>
        <taxon>Actinomycetes</taxon>
        <taxon>Catenulisporales</taxon>
        <taxon>Actinospicaceae</taxon>
        <taxon>Actinospica</taxon>
    </lineage>
</organism>
<proteinExistence type="predicted"/>
<dbReference type="GO" id="GO:0003677">
    <property type="term" value="F:DNA binding"/>
    <property type="evidence" value="ECO:0007669"/>
    <property type="project" value="UniProtKB-KW"/>
</dbReference>
<dbReference type="PANTHER" id="PTHR46797:SF1">
    <property type="entry name" value="METHYLPHOSPHONATE SYNTHASE"/>
    <property type="match status" value="1"/>
</dbReference>
<dbReference type="SMART" id="SM00530">
    <property type="entry name" value="HTH_XRE"/>
    <property type="match status" value="1"/>
</dbReference>
<dbReference type="AlphaFoldDB" id="A0A941EB34"/>
<gene>
    <name evidence="3" type="ORF">KDK95_12895</name>
</gene>
<accession>A0A941EB34</accession>
<protein>
    <submittedName>
        <fullName evidence="3">Helix-turn-helix transcriptional regulator</fullName>
    </submittedName>
</protein>
<dbReference type="Pfam" id="PF07883">
    <property type="entry name" value="Cupin_2"/>
    <property type="match status" value="1"/>
</dbReference>
<sequence>MRPGHVGWQTFLPILQNRGVKHTDDPTGAASAALGTGDALDAVGARLRMLRQARQNTLAEVSAQTGISVSTLSRLESGGRRPTLELLLPLAKAYRVTLDDLVGATQTGDPRVHMRPVTEHGMTRVPLTRNPGGIQAHKLVLRPGGRSREPDPRTHEGYEWLYVLNGKLRLVLGDLDLVMSTGEAAEFDTRVPHWFDNADEHPVELLVLFGRQGERAHLRARPKQN</sequence>
<reference evidence="3" key="1">
    <citation type="submission" date="2021-04" db="EMBL/GenBank/DDBJ databases">
        <title>Genome based classification of Actinospica acidithermotolerans sp. nov., an actinobacterium isolated from an Indonesian hot spring.</title>
        <authorList>
            <person name="Kusuma A.B."/>
            <person name="Putra K.E."/>
            <person name="Nafisah S."/>
            <person name="Loh J."/>
            <person name="Nouioui I."/>
            <person name="Goodfellow M."/>
        </authorList>
    </citation>
    <scope>NUCLEOTIDE SEQUENCE</scope>
    <source>
        <strain evidence="3">MGRD01-02</strain>
    </source>
</reference>
<evidence type="ECO:0000256" key="1">
    <source>
        <dbReference type="ARBA" id="ARBA00023125"/>
    </source>
</evidence>
<dbReference type="GO" id="GO:0005829">
    <property type="term" value="C:cytosol"/>
    <property type="evidence" value="ECO:0007669"/>
    <property type="project" value="TreeGrafter"/>
</dbReference>
<dbReference type="CDD" id="cd02209">
    <property type="entry name" value="cupin_XRE_C"/>
    <property type="match status" value="1"/>
</dbReference>
<dbReference type="CDD" id="cd00093">
    <property type="entry name" value="HTH_XRE"/>
    <property type="match status" value="1"/>
</dbReference>
<dbReference type="Proteomes" id="UP000676325">
    <property type="component" value="Unassembled WGS sequence"/>
</dbReference>
<dbReference type="PANTHER" id="PTHR46797">
    <property type="entry name" value="HTH-TYPE TRANSCRIPTIONAL REGULATOR"/>
    <property type="match status" value="1"/>
</dbReference>
<dbReference type="InterPro" id="IPR011051">
    <property type="entry name" value="RmlC_Cupin_sf"/>
</dbReference>
<dbReference type="SUPFAM" id="SSF47413">
    <property type="entry name" value="lambda repressor-like DNA-binding domains"/>
    <property type="match status" value="1"/>
</dbReference>
<dbReference type="Gene3D" id="1.10.260.40">
    <property type="entry name" value="lambda repressor-like DNA-binding domains"/>
    <property type="match status" value="1"/>
</dbReference>